<accession>A0A0W0G1B3</accession>
<evidence type="ECO:0000313" key="2">
    <source>
        <dbReference type="Proteomes" id="UP000054988"/>
    </source>
</evidence>
<reference evidence="1 2" key="1">
    <citation type="submission" date="2015-12" db="EMBL/GenBank/DDBJ databases">
        <title>Draft genome sequence of Moniliophthora roreri, the causal agent of frosty pod rot of cacao.</title>
        <authorList>
            <person name="Aime M.C."/>
            <person name="Diaz-Valderrama J.R."/>
            <person name="Kijpornyongpan T."/>
            <person name="Phillips-Mora W."/>
        </authorList>
    </citation>
    <scope>NUCLEOTIDE SEQUENCE [LARGE SCALE GENOMIC DNA]</scope>
    <source>
        <strain evidence="1 2">MCA 2952</strain>
    </source>
</reference>
<gene>
    <name evidence="1" type="ORF">WG66_5066</name>
</gene>
<dbReference type="EMBL" id="LATX01001342">
    <property type="protein sequence ID" value="KTB42358.1"/>
    <property type="molecule type" value="Genomic_DNA"/>
</dbReference>
<proteinExistence type="predicted"/>
<name>A0A0W0G1B3_MONRR</name>
<dbReference type="Proteomes" id="UP000054988">
    <property type="component" value="Unassembled WGS sequence"/>
</dbReference>
<dbReference type="AlphaFoldDB" id="A0A0W0G1B3"/>
<protein>
    <submittedName>
        <fullName evidence="1">Uncharacterized protein</fullName>
    </submittedName>
</protein>
<sequence length="53" mass="5884">MSSPFKFCRRRLGVVPTINCTASPEHHSLSGFIAKTSSVVFCLPFSRIILCLQ</sequence>
<comment type="caution">
    <text evidence="1">The sequence shown here is derived from an EMBL/GenBank/DDBJ whole genome shotgun (WGS) entry which is preliminary data.</text>
</comment>
<evidence type="ECO:0000313" key="1">
    <source>
        <dbReference type="EMBL" id="KTB42358.1"/>
    </source>
</evidence>
<organism evidence="1 2">
    <name type="scientific">Moniliophthora roreri</name>
    <name type="common">Frosty pod rot fungus</name>
    <name type="synonym">Monilia roreri</name>
    <dbReference type="NCBI Taxonomy" id="221103"/>
    <lineage>
        <taxon>Eukaryota</taxon>
        <taxon>Fungi</taxon>
        <taxon>Dikarya</taxon>
        <taxon>Basidiomycota</taxon>
        <taxon>Agaricomycotina</taxon>
        <taxon>Agaricomycetes</taxon>
        <taxon>Agaricomycetidae</taxon>
        <taxon>Agaricales</taxon>
        <taxon>Marasmiineae</taxon>
        <taxon>Marasmiaceae</taxon>
        <taxon>Moniliophthora</taxon>
    </lineage>
</organism>